<proteinExistence type="predicted"/>
<dbReference type="InterPro" id="IPR038725">
    <property type="entry name" value="YdaG_split_barrel_FMN-bd"/>
</dbReference>
<feature type="domain" description="General stress protein FMN-binding split barrel" evidence="1">
    <location>
        <begin position="5"/>
        <end position="151"/>
    </location>
</feature>
<evidence type="ECO:0000259" key="1">
    <source>
        <dbReference type="Pfam" id="PF16242"/>
    </source>
</evidence>
<dbReference type="SUPFAM" id="SSF50475">
    <property type="entry name" value="FMN-binding split barrel"/>
    <property type="match status" value="1"/>
</dbReference>
<comment type="caution">
    <text evidence="2">The sequence shown here is derived from an EMBL/GenBank/DDBJ whole genome shotgun (WGS) entry which is preliminary data.</text>
</comment>
<reference evidence="3" key="1">
    <citation type="journal article" date="2019" name="Int. J. Syst. Evol. Microbiol.">
        <title>The Global Catalogue of Microorganisms (GCM) 10K type strain sequencing project: providing services to taxonomists for standard genome sequencing and annotation.</title>
        <authorList>
            <consortium name="The Broad Institute Genomics Platform"/>
            <consortium name="The Broad Institute Genome Sequencing Center for Infectious Disease"/>
            <person name="Wu L."/>
            <person name="Ma J."/>
        </authorList>
    </citation>
    <scope>NUCLEOTIDE SEQUENCE [LARGE SCALE GENOMIC DNA]</scope>
    <source>
        <strain evidence="3">JCM 19015</strain>
    </source>
</reference>
<dbReference type="Proteomes" id="UP001500121">
    <property type="component" value="Unassembled WGS sequence"/>
</dbReference>
<name>A0ABP8Z6N8_9MICO</name>
<dbReference type="InterPro" id="IPR012349">
    <property type="entry name" value="Split_barrel_FMN-bd"/>
</dbReference>
<dbReference type="PANTHER" id="PTHR34818">
    <property type="entry name" value="PROTEIN BLI-3"/>
    <property type="match status" value="1"/>
</dbReference>
<dbReference type="InterPro" id="IPR052917">
    <property type="entry name" value="Stress-Dev_Protein"/>
</dbReference>
<protein>
    <submittedName>
        <fullName evidence="2">Pyridoxamine 5'-phosphate oxidase family protein</fullName>
    </submittedName>
</protein>
<keyword evidence="3" id="KW-1185">Reference proteome</keyword>
<dbReference type="EMBL" id="BAABLP010000004">
    <property type="protein sequence ID" value="GAA4747400.1"/>
    <property type="molecule type" value="Genomic_DNA"/>
</dbReference>
<dbReference type="PANTHER" id="PTHR34818:SF1">
    <property type="entry name" value="PROTEIN BLI-3"/>
    <property type="match status" value="1"/>
</dbReference>
<evidence type="ECO:0000313" key="2">
    <source>
        <dbReference type="EMBL" id="GAA4747400.1"/>
    </source>
</evidence>
<evidence type="ECO:0000313" key="3">
    <source>
        <dbReference type="Proteomes" id="UP001500121"/>
    </source>
</evidence>
<organism evidence="2 3">
    <name type="scientific">Amnibacterium soli</name>
    <dbReference type="NCBI Taxonomy" id="1282736"/>
    <lineage>
        <taxon>Bacteria</taxon>
        <taxon>Bacillati</taxon>
        <taxon>Actinomycetota</taxon>
        <taxon>Actinomycetes</taxon>
        <taxon>Micrococcales</taxon>
        <taxon>Microbacteriaceae</taxon>
        <taxon>Amnibacterium</taxon>
    </lineage>
</organism>
<gene>
    <name evidence="2" type="ORF">GCM10025783_19390</name>
</gene>
<dbReference type="Pfam" id="PF16242">
    <property type="entry name" value="Pyrid_ox_like"/>
    <property type="match status" value="1"/>
</dbReference>
<sequence length="162" mass="17983">MATTEEIERLRVLIDKSRIGIITTTDADGHLVSRPMSVKEREFDGDLWFFTEDPSHKTTEVRANAQVNVSLQSGQGWVSLSGEAQVVRDAAKIDELWDTGAEAWFTEGRRDPKVALLRVVAHTAEYWSTNEPKPLVLFKYAKAAVTGGRPNVGEARTVELDG</sequence>
<accession>A0ABP8Z6N8</accession>
<dbReference type="Gene3D" id="2.30.110.10">
    <property type="entry name" value="Electron Transport, Fmn-binding Protein, Chain A"/>
    <property type="match status" value="1"/>
</dbReference>
<dbReference type="RefSeq" id="WP_345480952.1">
    <property type="nucleotide sequence ID" value="NZ_BAABLP010000004.1"/>
</dbReference>